<comment type="caution">
    <text evidence="1">The sequence shown here is derived from an EMBL/GenBank/DDBJ whole genome shotgun (WGS) entry which is preliminary data.</text>
</comment>
<organism evidence="1 2">
    <name type="scientific">Mycobacterium malmoense</name>
    <dbReference type="NCBI Taxonomy" id="1780"/>
    <lineage>
        <taxon>Bacteria</taxon>
        <taxon>Bacillati</taxon>
        <taxon>Actinomycetota</taxon>
        <taxon>Actinomycetes</taxon>
        <taxon>Mycobacteriales</taxon>
        <taxon>Mycobacteriaceae</taxon>
        <taxon>Mycobacterium</taxon>
    </lineage>
</organism>
<gene>
    <name evidence="1" type="ORF">BST29_00940</name>
</gene>
<reference evidence="1 2" key="1">
    <citation type="submission" date="2017-02" db="EMBL/GenBank/DDBJ databases">
        <title>The new phylogeny of genus Mycobacterium.</title>
        <authorList>
            <person name="Tortoli E."/>
            <person name="Trovato A."/>
            <person name="Cirillo D.M."/>
        </authorList>
    </citation>
    <scope>NUCLEOTIDE SEQUENCE [LARGE SCALE GENOMIC DNA]</scope>
    <source>
        <strain evidence="1 2">IP1130001</strain>
    </source>
</reference>
<proteinExistence type="predicted"/>
<evidence type="ECO:0000313" key="1">
    <source>
        <dbReference type="EMBL" id="ORA85455.1"/>
    </source>
</evidence>
<evidence type="ECO:0000313" key="2">
    <source>
        <dbReference type="Proteomes" id="UP000243140"/>
    </source>
</evidence>
<protein>
    <submittedName>
        <fullName evidence="1">Uncharacterized protein</fullName>
    </submittedName>
</protein>
<sequence length="59" mass="6712">MSDAVELYGKHRITVCTNITRRHRALPPLPQLFGYAVALTWCIRHRRAGNRGPLETSPL</sequence>
<dbReference type="EMBL" id="MVHV01000001">
    <property type="protein sequence ID" value="ORA85455.1"/>
    <property type="molecule type" value="Genomic_DNA"/>
</dbReference>
<keyword evidence="2" id="KW-1185">Reference proteome</keyword>
<dbReference type="Proteomes" id="UP000243140">
    <property type="component" value="Unassembled WGS sequence"/>
</dbReference>
<name>A0ABX3SXR9_MYCMA</name>
<accession>A0ABX3SXR9</accession>